<comment type="function">
    <text evidence="1">Probable aspartic protease that is responsible for the proteolytic cleavage of the RNA polymerase sigma E factor (SigE/spoIIGB) to yield the active peptide in the mother cell during sporulation. Responds to a signal from the forespore that is triggered by the extracellular signal protein SpoIIR.</text>
</comment>
<keyword evidence="1" id="KW-1003">Cell membrane</keyword>
<evidence type="ECO:0000313" key="4">
    <source>
        <dbReference type="Proteomes" id="UP001524478"/>
    </source>
</evidence>
<dbReference type="Proteomes" id="UP001524478">
    <property type="component" value="Unassembled WGS sequence"/>
</dbReference>
<keyword evidence="2" id="KW-0812">Transmembrane</keyword>
<comment type="subcellular location">
    <subcellularLocation>
        <location evidence="1">Cell membrane</location>
    </subcellularLocation>
</comment>
<accession>A0ABT1SBX5</accession>
<evidence type="ECO:0000256" key="2">
    <source>
        <dbReference type="SAM" id="Phobius"/>
    </source>
</evidence>
<protein>
    <recommendedName>
        <fullName evidence="1">Sporulation sigma-E factor-processing peptidase</fullName>
        <ecNumber evidence="1">3.4.23.-</ecNumber>
    </recommendedName>
    <alternativeName>
        <fullName evidence="1">Membrane-associated aspartic protease</fullName>
    </alternativeName>
    <alternativeName>
        <fullName evidence="1">Stage II sporulation protein GA</fullName>
    </alternativeName>
</protein>
<sequence length="307" mass="35117">MYIIAEYLFIENFIINYAILQSTKIITRTKTTKGRIFITSTITALYPFALFFPSLSFLANFYMKIVISFIIVKLAYNSKSLILYIKQLSAFYVISFIFAGASIGIYYFTNNYYNVLFEPDYLGGRFPIKYIILGVVLGGIMIKNMVHYYQEKLSKEKELLSVTVHLNNEKSSFTALTDTGNSLIEPLSKLPVFVVEYEVINNLLPEFIRETFEENKEDDFTVLEKIMEALKEEIIIRIIPFKSVGSKNGILIGFKPDYITISNGDFIATHDDLLIGIFNGKLSADNQYNGLLNLRILNRGDLCVNEN</sequence>
<keyword evidence="1" id="KW-0378">Hydrolase</keyword>
<feature type="transmembrane region" description="Helical" evidence="2">
    <location>
        <begin position="58"/>
        <end position="76"/>
    </location>
</feature>
<comment type="similarity">
    <text evidence="1">Belongs to the peptidase U4 family.</text>
</comment>
<name>A0ABT1SBX5_9FIRM</name>
<reference evidence="3 4" key="1">
    <citation type="submission" date="2022-06" db="EMBL/GenBank/DDBJ databases">
        <title>Isolation of gut microbiota from human fecal samples.</title>
        <authorList>
            <person name="Pamer E.G."/>
            <person name="Barat B."/>
            <person name="Waligurski E."/>
            <person name="Medina S."/>
            <person name="Paddock L."/>
            <person name="Mostad J."/>
        </authorList>
    </citation>
    <scope>NUCLEOTIDE SEQUENCE [LARGE SCALE GENOMIC DNA]</scope>
    <source>
        <strain evidence="3 4">DFI.7.95</strain>
    </source>
</reference>
<feature type="transmembrane region" description="Helical" evidence="2">
    <location>
        <begin position="88"/>
        <end position="108"/>
    </location>
</feature>
<organism evidence="3 4">
    <name type="scientific">Tissierella carlieri</name>
    <dbReference type="NCBI Taxonomy" id="689904"/>
    <lineage>
        <taxon>Bacteria</taxon>
        <taxon>Bacillati</taxon>
        <taxon>Bacillota</taxon>
        <taxon>Tissierellia</taxon>
        <taxon>Tissierellales</taxon>
        <taxon>Tissierellaceae</taxon>
        <taxon>Tissierella</taxon>
    </lineage>
</organism>
<keyword evidence="4" id="KW-1185">Reference proteome</keyword>
<evidence type="ECO:0000256" key="1">
    <source>
        <dbReference type="PIRNR" id="PIRNR018571"/>
    </source>
</evidence>
<dbReference type="PIRSF" id="PIRSF018571">
    <property type="entry name" value="SpoIIGA"/>
    <property type="match status" value="1"/>
</dbReference>
<dbReference type="InterPro" id="IPR005081">
    <property type="entry name" value="SpoIIGA"/>
</dbReference>
<dbReference type="EC" id="3.4.23.-" evidence="1"/>
<keyword evidence="1" id="KW-0645">Protease</keyword>
<dbReference type="Pfam" id="PF03419">
    <property type="entry name" value="Peptidase_U4"/>
    <property type="match status" value="1"/>
</dbReference>
<feature type="transmembrane region" description="Helical" evidence="2">
    <location>
        <begin position="34"/>
        <end position="52"/>
    </location>
</feature>
<keyword evidence="1 2" id="KW-0472">Membrane</keyword>
<feature type="transmembrane region" description="Helical" evidence="2">
    <location>
        <begin position="128"/>
        <end position="146"/>
    </location>
</feature>
<keyword evidence="1" id="KW-0064">Aspartyl protease</keyword>
<proteinExistence type="inferred from homology"/>
<gene>
    <name evidence="3" type="ORF">NE686_12215</name>
</gene>
<comment type="caution">
    <text evidence="3">The sequence shown here is derived from an EMBL/GenBank/DDBJ whole genome shotgun (WGS) entry which is preliminary data.</text>
</comment>
<keyword evidence="1" id="KW-0749">Sporulation</keyword>
<dbReference type="RefSeq" id="WP_256311715.1">
    <property type="nucleotide sequence ID" value="NZ_JANGAC010000008.1"/>
</dbReference>
<keyword evidence="2" id="KW-1133">Transmembrane helix</keyword>
<evidence type="ECO:0000313" key="3">
    <source>
        <dbReference type="EMBL" id="MCQ4923857.1"/>
    </source>
</evidence>
<dbReference type="EMBL" id="JANGAC010000008">
    <property type="protein sequence ID" value="MCQ4923857.1"/>
    <property type="molecule type" value="Genomic_DNA"/>
</dbReference>